<dbReference type="CDD" id="cd24049">
    <property type="entry name" value="ASKHA_NBD_PilM"/>
    <property type="match status" value="1"/>
</dbReference>
<dbReference type="NCBIfam" id="TIGR01175">
    <property type="entry name" value="pilM"/>
    <property type="match status" value="1"/>
</dbReference>
<dbReference type="InterPro" id="IPR005883">
    <property type="entry name" value="PilM"/>
</dbReference>
<sequence>MECLKVAVKGLFTLTSNKQMASASGVWGIEIGQSALKALHCSIVDGEVVADAFDFIEYPKILSQPEAVPEELVADALEQLMQRNDQFNDHVVISVPGQSGLAKFFKPPPVEVKKIADIVRYEARQQIPFDLADVVWDHQMMPGSMIEEGYALESEVGLFAMKREQVYRQMLPFVDADIEVDEIQLAPLALYNMVAYDRLHERLDSETFDPDNPPSSSVLLSIGTDSSDLIITNGFRIWQRSMPIGGNHFTRQLTKDLKLTFAKAEHLKRNAREAVDPKLVFQTMRPVFNDLVTEVQRSIGFFRSIDKQADISEMLISGNTVKMPGLAAYLGKNLGFEVSTLDRFNRLSGDDVLSIPTFRDNAPTFGVCYGLCLQGLGRAPIHASLVPQEILTERMIRAKKPWTLAAVAVLLLGLIGHYVFTERSWAVTHPDIWDGPQAAVTQMSSYSSSQKSEDDLQMTKLTFLNELGKEVSGNAEKRLKWMELLQAMNGAIPRMEFPDGKIPDAKELPYEKRIDIHVTKVETKFMEDLTLWWTEPVADRFKEEMLNWTKITGRPIPDDIDGLEAAAEGAVSSSSADGELGEPTGNVALEKLAALVGPSEAGWVIEIQGYHYFNSPEEMGKEGNNHIRNTLTTNFLLKPIVLPDDKGNLVNFTPQEFGLSYPILLKDATPLPVAIPNPKYDPEAIMLANQAIQMGQIPVGQTEEELEELINEPPTLEASKLEFTYQVLWRPKLTTERMEAKAAAEKAAAEAAEQAAAMAGDSVAMNAE</sequence>
<dbReference type="InterPro" id="IPR050696">
    <property type="entry name" value="FtsA/MreB"/>
</dbReference>
<dbReference type="Proteomes" id="UP000315010">
    <property type="component" value="Unassembled WGS sequence"/>
</dbReference>
<dbReference type="EMBL" id="SJPJ01000002">
    <property type="protein sequence ID" value="TWT76245.1"/>
    <property type="molecule type" value="Genomic_DNA"/>
</dbReference>
<name>A0A5C5YN04_9BACT</name>
<gene>
    <name evidence="1" type="ORF">CA13_67370</name>
</gene>
<dbReference type="SUPFAM" id="SSF53067">
    <property type="entry name" value="Actin-like ATPase domain"/>
    <property type="match status" value="1"/>
</dbReference>
<protein>
    <submittedName>
        <fullName evidence="1">Competence protein A</fullName>
    </submittedName>
</protein>
<evidence type="ECO:0000313" key="1">
    <source>
        <dbReference type="EMBL" id="TWT76245.1"/>
    </source>
</evidence>
<dbReference type="Gene3D" id="3.30.420.40">
    <property type="match status" value="2"/>
</dbReference>
<reference evidence="1 2" key="1">
    <citation type="submission" date="2019-02" db="EMBL/GenBank/DDBJ databases">
        <title>Deep-cultivation of Planctomycetes and their phenomic and genomic characterization uncovers novel biology.</title>
        <authorList>
            <person name="Wiegand S."/>
            <person name="Jogler M."/>
            <person name="Boedeker C."/>
            <person name="Pinto D."/>
            <person name="Vollmers J."/>
            <person name="Rivas-Marin E."/>
            <person name="Kohn T."/>
            <person name="Peeters S.H."/>
            <person name="Heuer A."/>
            <person name="Rast P."/>
            <person name="Oberbeckmann S."/>
            <person name="Bunk B."/>
            <person name="Jeske O."/>
            <person name="Meyerdierks A."/>
            <person name="Storesund J.E."/>
            <person name="Kallscheuer N."/>
            <person name="Luecker S."/>
            <person name="Lage O.M."/>
            <person name="Pohl T."/>
            <person name="Merkel B.J."/>
            <person name="Hornburger P."/>
            <person name="Mueller R.-W."/>
            <person name="Bruemmer F."/>
            <person name="Labrenz M."/>
            <person name="Spormann A.M."/>
            <person name="Op Den Camp H."/>
            <person name="Overmann J."/>
            <person name="Amann R."/>
            <person name="Jetten M.S.M."/>
            <person name="Mascher T."/>
            <person name="Medema M.H."/>
            <person name="Devos D.P."/>
            <person name="Kaster A.-K."/>
            <person name="Ovreas L."/>
            <person name="Rohde M."/>
            <person name="Galperin M.Y."/>
            <person name="Jogler C."/>
        </authorList>
    </citation>
    <scope>NUCLEOTIDE SEQUENCE [LARGE SCALE GENOMIC DNA]</scope>
    <source>
        <strain evidence="1 2">CA13</strain>
    </source>
</reference>
<dbReference type="Pfam" id="PF11104">
    <property type="entry name" value="PilM_2"/>
    <property type="match status" value="1"/>
</dbReference>
<accession>A0A5C5YN04</accession>
<dbReference type="PANTHER" id="PTHR32432:SF3">
    <property type="entry name" value="ETHANOLAMINE UTILIZATION PROTEIN EUTJ"/>
    <property type="match status" value="1"/>
</dbReference>
<evidence type="ECO:0000313" key="2">
    <source>
        <dbReference type="Proteomes" id="UP000315010"/>
    </source>
</evidence>
<dbReference type="PANTHER" id="PTHR32432">
    <property type="entry name" value="CELL DIVISION PROTEIN FTSA-RELATED"/>
    <property type="match status" value="1"/>
</dbReference>
<keyword evidence="2" id="KW-1185">Reference proteome</keyword>
<dbReference type="InterPro" id="IPR043129">
    <property type="entry name" value="ATPase_NBD"/>
</dbReference>
<proteinExistence type="predicted"/>
<dbReference type="Gene3D" id="3.30.1490.300">
    <property type="match status" value="1"/>
</dbReference>
<dbReference type="AlphaFoldDB" id="A0A5C5YN04"/>
<organism evidence="1 2">
    <name type="scientific">Novipirellula herctigrandis</name>
    <dbReference type="NCBI Taxonomy" id="2527986"/>
    <lineage>
        <taxon>Bacteria</taxon>
        <taxon>Pseudomonadati</taxon>
        <taxon>Planctomycetota</taxon>
        <taxon>Planctomycetia</taxon>
        <taxon>Pirellulales</taxon>
        <taxon>Pirellulaceae</taxon>
        <taxon>Novipirellula</taxon>
    </lineage>
</organism>
<comment type="caution">
    <text evidence="1">The sequence shown here is derived from an EMBL/GenBank/DDBJ whole genome shotgun (WGS) entry which is preliminary data.</text>
</comment>